<dbReference type="PROSITE" id="PS00092">
    <property type="entry name" value="N6_MTASE"/>
    <property type="match status" value="1"/>
</dbReference>
<dbReference type="RefSeq" id="WP_192818256.1">
    <property type="nucleotide sequence ID" value="NZ_CP062310.1"/>
</dbReference>
<dbReference type="Gene3D" id="1.10.150.280">
    <property type="entry name" value="AF1531-like domain"/>
    <property type="match status" value="1"/>
</dbReference>
<dbReference type="InterPro" id="IPR012340">
    <property type="entry name" value="NA-bd_OB-fold"/>
</dbReference>
<proteinExistence type="predicted"/>
<dbReference type="GO" id="GO:0008168">
    <property type="term" value="F:methyltransferase activity"/>
    <property type="evidence" value="ECO:0007669"/>
    <property type="project" value="InterPro"/>
</dbReference>
<feature type="region of interest" description="Disordered" evidence="1">
    <location>
        <begin position="194"/>
        <end position="213"/>
    </location>
</feature>
<dbReference type="PANTHER" id="PTHR40734:SF1">
    <property type="entry name" value="DNA-BINDING PROTEIN"/>
    <property type="match status" value="1"/>
</dbReference>
<gene>
    <name evidence="2" type="ORF">IG193_05815</name>
</gene>
<dbReference type="InterPro" id="IPR007003">
    <property type="entry name" value="DUF655"/>
</dbReference>
<evidence type="ECO:0000256" key="1">
    <source>
        <dbReference type="SAM" id="MobiDB-lite"/>
    </source>
</evidence>
<keyword evidence="3" id="KW-1185">Reference proteome</keyword>
<name>A0A7L9FH58_9CREN</name>
<protein>
    <submittedName>
        <fullName evidence="2">DUF655 domain-containing protein</fullName>
    </submittedName>
</protein>
<dbReference type="KEGG" id="thel:IG193_05815"/>
<dbReference type="AlphaFoldDB" id="A0A7L9FH58"/>
<dbReference type="Proteomes" id="UP000594121">
    <property type="component" value="Chromosome"/>
</dbReference>
<dbReference type="PANTHER" id="PTHR40734">
    <property type="entry name" value="TRNA-SPECIFIC ADENOSINE DEAMINASE-RELATED"/>
    <property type="match status" value="1"/>
</dbReference>
<accession>A0A7L9FH58</accession>
<dbReference type="Pfam" id="PF04919">
    <property type="entry name" value="DUF655"/>
    <property type="match status" value="1"/>
</dbReference>
<evidence type="ECO:0000313" key="3">
    <source>
        <dbReference type="Proteomes" id="UP000594121"/>
    </source>
</evidence>
<dbReference type="GO" id="GO:0003676">
    <property type="term" value="F:nucleic acid binding"/>
    <property type="evidence" value="ECO:0007669"/>
    <property type="project" value="InterPro"/>
</dbReference>
<dbReference type="InParanoid" id="A0A7L9FH58"/>
<dbReference type="EMBL" id="CP062310">
    <property type="protein sequence ID" value="QOJ78284.1"/>
    <property type="molecule type" value="Genomic_DNA"/>
</dbReference>
<dbReference type="GO" id="GO:0032259">
    <property type="term" value="P:methylation"/>
    <property type="evidence" value="ECO:0007669"/>
    <property type="project" value="InterPro"/>
</dbReference>
<reference evidence="2 3" key="1">
    <citation type="submission" date="2020-10" db="EMBL/GenBank/DDBJ databases">
        <title>Thermofilum lucidum 3507LT sp. nov. a novel member of Thermofilaceae family isolated from Chile hot spring, and proposal of description order Thermofilales.</title>
        <authorList>
            <person name="Zayulina K.S."/>
            <person name="Elcheninov A.G."/>
            <person name="Toshchakov S.V."/>
            <person name="Kublanov I.V."/>
        </authorList>
    </citation>
    <scope>NUCLEOTIDE SEQUENCE [LARGE SCALE GENOMIC DNA]</scope>
    <source>
        <strain evidence="2 3">3507LT</strain>
    </source>
</reference>
<sequence length="213" mass="24612">MASREFRKPPKPPENHAYVLDVLPYGDPVRGIPYPLVQSIGEERFLLMELRPESSIMPSVKIGERVDLAAGVEARIFHFLRMLRYDDLTGNAKAILREVITSIVVSREKVFVDFFNKSQPLSKKAHQLELLKGVGKKTLWKILEERSRKPFESFTDIEKRVGIKPLELVVNRILEELAEPQAHYIFVNPPYGPTRSGEALQRREGRERFRQSF</sequence>
<dbReference type="SUPFAM" id="SSF160975">
    <property type="entry name" value="AF1531-like"/>
    <property type="match status" value="1"/>
</dbReference>
<dbReference type="GeneID" id="59149393"/>
<feature type="compositionally biased region" description="Basic and acidic residues" evidence="1">
    <location>
        <begin position="200"/>
        <end position="213"/>
    </location>
</feature>
<dbReference type="InterPro" id="IPR002052">
    <property type="entry name" value="DNA_methylase_N6_adenine_CS"/>
</dbReference>
<dbReference type="Gene3D" id="2.40.50.140">
    <property type="entry name" value="Nucleic acid-binding proteins"/>
    <property type="match status" value="1"/>
</dbReference>
<organism evidence="2 3">
    <name type="scientific">Infirmifilum lucidum</name>
    <dbReference type="NCBI Taxonomy" id="2776706"/>
    <lineage>
        <taxon>Archaea</taxon>
        <taxon>Thermoproteota</taxon>
        <taxon>Thermoprotei</taxon>
        <taxon>Thermofilales</taxon>
        <taxon>Thermofilaceae</taxon>
        <taxon>Infirmifilum</taxon>
    </lineage>
</organism>
<evidence type="ECO:0000313" key="2">
    <source>
        <dbReference type="EMBL" id="QOJ78284.1"/>
    </source>
</evidence>